<gene>
    <name evidence="1" type="ORF">H8S02_08735</name>
</gene>
<reference evidence="1 2" key="1">
    <citation type="submission" date="2020-08" db="EMBL/GenBank/DDBJ databases">
        <title>Genome public.</title>
        <authorList>
            <person name="Liu C."/>
            <person name="Sun Q."/>
        </authorList>
    </citation>
    <scope>NUCLEOTIDE SEQUENCE [LARGE SCALE GENOMIC DNA]</scope>
    <source>
        <strain evidence="1 2">M2</strain>
    </source>
</reference>
<evidence type="ECO:0000313" key="1">
    <source>
        <dbReference type="EMBL" id="MBC5696029.1"/>
    </source>
</evidence>
<sequence>MKQLKPNDISVMRTAIGLYAQPFGVESFAVMLSEDKTEPKSEEERVTRDLLHRLDQYEYGLASEFTLSEDEAKFVTDALRQLIVRDNQSLQYEKRPKCIRECEKEIRAATVCISRIS</sequence>
<protein>
    <submittedName>
        <fullName evidence="1">Uncharacterized protein</fullName>
    </submittedName>
</protein>
<comment type="caution">
    <text evidence="1">The sequence shown here is derived from an EMBL/GenBank/DDBJ whole genome shotgun (WGS) entry which is preliminary data.</text>
</comment>
<dbReference type="EMBL" id="JACOPK010000007">
    <property type="protein sequence ID" value="MBC5696029.1"/>
    <property type="molecule type" value="Genomic_DNA"/>
</dbReference>
<accession>A0ABR7GP02</accession>
<proteinExistence type="predicted"/>
<keyword evidence="2" id="KW-1185">Reference proteome</keyword>
<dbReference type="Proteomes" id="UP000641741">
    <property type="component" value="Unassembled WGS sequence"/>
</dbReference>
<evidence type="ECO:0000313" key="2">
    <source>
        <dbReference type="Proteomes" id="UP000641741"/>
    </source>
</evidence>
<dbReference type="RefSeq" id="WP_186970202.1">
    <property type="nucleotide sequence ID" value="NZ_JACOPK010000007.1"/>
</dbReference>
<name>A0ABR7GP02_9FIRM</name>
<organism evidence="1 2">
    <name type="scientific">Agathobaculum hominis</name>
    <dbReference type="NCBI Taxonomy" id="2763014"/>
    <lineage>
        <taxon>Bacteria</taxon>
        <taxon>Bacillati</taxon>
        <taxon>Bacillota</taxon>
        <taxon>Clostridia</taxon>
        <taxon>Eubacteriales</taxon>
        <taxon>Butyricicoccaceae</taxon>
        <taxon>Agathobaculum</taxon>
    </lineage>
</organism>